<dbReference type="AlphaFoldDB" id="U6KUN5"/>
<evidence type="ECO:0000313" key="6">
    <source>
        <dbReference type="Proteomes" id="UP000030747"/>
    </source>
</evidence>
<name>U6KUN5_EIMTE</name>
<evidence type="ECO:0000256" key="2">
    <source>
        <dbReference type="ARBA" id="ARBA00022888"/>
    </source>
</evidence>
<evidence type="ECO:0000256" key="1">
    <source>
        <dbReference type="ARBA" id="ARBA00022605"/>
    </source>
</evidence>
<keyword evidence="6" id="KW-1185">Reference proteome</keyword>
<dbReference type="CDD" id="cd01991">
    <property type="entry name" value="Asn_synthase_B_C"/>
    <property type="match status" value="1"/>
</dbReference>
<dbReference type="InterPro" id="IPR014729">
    <property type="entry name" value="Rossmann-like_a/b/a_fold"/>
</dbReference>
<evidence type="ECO:0000256" key="3">
    <source>
        <dbReference type="ARBA" id="ARBA00022962"/>
    </source>
</evidence>
<dbReference type="GO" id="GO:0004066">
    <property type="term" value="F:asparagine synthase (glutamine-hydrolyzing) activity"/>
    <property type="evidence" value="ECO:0007669"/>
    <property type="project" value="InterPro"/>
</dbReference>
<gene>
    <name evidence="5" type="ORF">ETH_00021445</name>
</gene>
<feature type="compositionally biased region" description="Polar residues" evidence="4">
    <location>
        <begin position="1075"/>
        <end position="1087"/>
    </location>
</feature>
<feature type="region of interest" description="Disordered" evidence="4">
    <location>
        <begin position="1075"/>
        <end position="1105"/>
    </location>
</feature>
<keyword evidence="3" id="KW-0315">Glutamine amidotransferase</keyword>
<reference evidence="5" key="2">
    <citation type="submission" date="2013-10" db="EMBL/GenBank/DDBJ databases">
        <authorList>
            <person name="Aslett M."/>
        </authorList>
    </citation>
    <scope>NUCLEOTIDE SEQUENCE [LARGE SCALE GENOMIC DNA]</scope>
    <source>
        <strain evidence="5">Houghton</strain>
    </source>
</reference>
<protein>
    <submittedName>
        <fullName evidence="5">Uncharacterized protein</fullName>
    </submittedName>
</protein>
<keyword evidence="2" id="KW-0061">Asparagine biosynthesis</keyword>
<dbReference type="Proteomes" id="UP000030747">
    <property type="component" value="Unassembled WGS sequence"/>
</dbReference>
<evidence type="ECO:0000313" key="5">
    <source>
        <dbReference type="EMBL" id="CDJ39215.1"/>
    </source>
</evidence>
<reference evidence="5" key="1">
    <citation type="submission" date="2013-10" db="EMBL/GenBank/DDBJ databases">
        <title>Genomic analysis of the causative agents of coccidiosis in chickens.</title>
        <authorList>
            <person name="Reid A.J."/>
            <person name="Blake D."/>
            <person name="Billington K."/>
            <person name="Browne H."/>
            <person name="Dunn M."/>
            <person name="Hung S."/>
            <person name="Kawahara F."/>
            <person name="Miranda-Saavedra D."/>
            <person name="Mourier T."/>
            <person name="Nagra H."/>
            <person name="Otto T.D."/>
            <person name="Rawlings N."/>
            <person name="Sanchez A."/>
            <person name="Sanders M."/>
            <person name="Subramaniam C."/>
            <person name="Tay Y."/>
            <person name="Dear P."/>
            <person name="Doerig C."/>
            <person name="Gruber A."/>
            <person name="Parkinson J."/>
            <person name="Shirley M."/>
            <person name="Wan K.L."/>
            <person name="Berriman M."/>
            <person name="Tomley F."/>
            <person name="Pain A."/>
        </authorList>
    </citation>
    <scope>NUCLEOTIDE SEQUENCE [LARGE SCALE GENOMIC DNA]</scope>
    <source>
        <strain evidence="5">Houghton</strain>
    </source>
</reference>
<dbReference type="InterPro" id="IPR051857">
    <property type="entry name" value="Asn_synthetase_domain"/>
</dbReference>
<dbReference type="GeneID" id="25253404"/>
<dbReference type="Gene3D" id="3.40.50.620">
    <property type="entry name" value="HUPs"/>
    <property type="match status" value="2"/>
</dbReference>
<feature type="region of interest" description="Disordered" evidence="4">
    <location>
        <begin position="684"/>
        <end position="703"/>
    </location>
</feature>
<dbReference type="OMA" id="FFCRDKL"/>
<accession>U6KUN5</accession>
<dbReference type="OrthoDB" id="10252281at2759"/>
<dbReference type="SUPFAM" id="SSF52402">
    <property type="entry name" value="Adenine nucleotide alpha hydrolases-like"/>
    <property type="match status" value="1"/>
</dbReference>
<dbReference type="GO" id="GO:0006529">
    <property type="term" value="P:asparagine biosynthetic process"/>
    <property type="evidence" value="ECO:0007669"/>
    <property type="project" value="UniProtKB-KW"/>
</dbReference>
<dbReference type="VEuPathDB" id="ToxoDB:ETH_00021445"/>
<dbReference type="PANTHER" id="PTHR45937:SF1">
    <property type="entry name" value="ASPARAGINE SYNTHETASE DOMAIN-CONTAINING PROTEIN 1"/>
    <property type="match status" value="1"/>
</dbReference>
<dbReference type="RefSeq" id="XP_013229970.1">
    <property type="nucleotide sequence ID" value="XM_013374516.1"/>
</dbReference>
<dbReference type="InterPro" id="IPR001962">
    <property type="entry name" value="Asn_synthase"/>
</dbReference>
<dbReference type="VEuPathDB" id="ToxoDB:ETH2_1263900"/>
<sequence>MSCGFRVSVWLGGLPPQAHDKSQVVVTAALPEYMGRSGGASESNVYIQFNGSHIYQSTHVPAAASEAIGGCSCGKSRQTLVVLGDAGSLPGGSETLKDLFESVSRVEDECGSYISDCERSVWLAQRQTGGNTTAAGTASWSPQNIVGGVENEYKVEYCCKKSKVLAASRAAYAKRVCVALSRRCRWCTCYAARYRNGQSSRVQGPGFDSSSKENTVSSAAFSVAFHSEAYGLLFFCRDKLGLASLLAVAPAESPGELSPSFVLATSAAELRSADGTPGWHRKFKENVVEVPVDGVWLVDLWALADSHRCRNASSTSAPVPLKMPPAYSIELQLRDASIPGLRNAICVPWERPSIIRTEHMWCTCENCALSRELFWDSMDSLDNLRHDMECTLLEERELLESIFKSFKGFAKDERPPSLENSCDMQRTGGPPLITSSRVLASLYRQLFDAVSRSIPEALQRIQSGGGPAVRSATEAETVFVGVLFSGGVDSTLLAGMVLRVLAAAMAAERSGAPSGCAPSHRALPQKVVVVELVSACFSAEAPDRLTALRSFQDLLCLLDSLGVRYKRQCDGSSATDTSHNSSFTLIGEWALELRLVAVDVSTTESAECRDQLLQVIYPKRSHMDFNIAAPLYFASRGTGYLVSPNFGRKEQWHLLLHEPSLWKDLLIRPPPQPRCHQAQRTKCESNEHTEDTTQLGHPAKPVQGPTICRGTAAEQKGGTCRVCLRQAKSDCVHGTCKLCCSKLQTVAAQRASSNLQSQACDEIHVNGKGRVRLADIDVAVHAVCPVHRRRRQNCAKKDAVADEDGKTDECSDEHPCREESHAPFKSLSVLPCGVPLATLESGRPFMAMQLPELHQWCSIDQRRWKCVDAKTGAYTLQSTVLLMGSGADEIFGGYARYRTANRTKGWGALRQEQILDLKRLWFRNMGRDSRTLRAFCRWARLPFLDEHLLDFVCCFVPFDYIVQPSSDARTRVEEVMHRLLVKATNPAPYGCSGTLASSSATRRERENSGGRLEICAMSLPGSPATELGNNNTEVEVTSNNLSSGNKWLLRLCAAYCGLPFSSVAKKRAMQFGSRSAKVSNSEYFTSNRKARGDASVDSGDGNSHS</sequence>
<proteinExistence type="predicted"/>
<organism evidence="5 6">
    <name type="scientific">Eimeria tenella</name>
    <name type="common">Coccidian parasite</name>
    <dbReference type="NCBI Taxonomy" id="5802"/>
    <lineage>
        <taxon>Eukaryota</taxon>
        <taxon>Sar</taxon>
        <taxon>Alveolata</taxon>
        <taxon>Apicomplexa</taxon>
        <taxon>Conoidasida</taxon>
        <taxon>Coccidia</taxon>
        <taxon>Eucoccidiorida</taxon>
        <taxon>Eimeriorina</taxon>
        <taxon>Eimeriidae</taxon>
        <taxon>Eimeria</taxon>
    </lineage>
</organism>
<dbReference type="PANTHER" id="PTHR45937">
    <property type="entry name" value="ASPARAGINE SYNTHETASE DOMAIN-CONTAINING PROTEIN 1"/>
    <property type="match status" value="1"/>
</dbReference>
<evidence type="ECO:0000256" key="4">
    <source>
        <dbReference type="SAM" id="MobiDB-lite"/>
    </source>
</evidence>
<dbReference type="EMBL" id="HG674237">
    <property type="protein sequence ID" value="CDJ39215.1"/>
    <property type="molecule type" value="Genomic_DNA"/>
</dbReference>
<keyword evidence="1" id="KW-0028">Amino-acid biosynthesis</keyword>